<evidence type="ECO:0008006" key="5">
    <source>
        <dbReference type="Google" id="ProtNLM"/>
    </source>
</evidence>
<feature type="signal peptide" evidence="2">
    <location>
        <begin position="1"/>
        <end position="23"/>
    </location>
</feature>
<protein>
    <recommendedName>
        <fullName evidence="5">PknH-like extracellular domain-containing protein</fullName>
    </recommendedName>
</protein>
<sequence length="272" mass="27821">MKKATLYAGGTAVLLALSFGVSACSGDPAAEEPSSSAVSTNPSEALSEAPSEAPSDEPSGEPTEADSTEPASTGTQYTADELEAVLTAINEAEALNAQVIPDAELRPLLEGSAAEGLEDIVVTPEECNVFAESDLPELTAEANLAVMTFAGESSLQPDTLSLSSVPSEETIAEQLAASRTQLEQCSEFEMEISGQVVTAAVQELETETDAEEEVAVQTTVQVPGSVQESVTVTGFVGSTSINVLVGSSGDPQADVERAAGLINLAVAELAKL</sequence>
<dbReference type="RefSeq" id="WP_167992137.1">
    <property type="nucleotide sequence ID" value="NZ_JAATJL010000001.1"/>
</dbReference>
<dbReference type="Proteomes" id="UP000547458">
    <property type="component" value="Unassembled WGS sequence"/>
</dbReference>
<dbReference type="AlphaFoldDB" id="A0A846RP45"/>
<proteinExistence type="predicted"/>
<accession>A0A846RP45</accession>
<dbReference type="PROSITE" id="PS51257">
    <property type="entry name" value="PROKAR_LIPOPROTEIN"/>
    <property type="match status" value="1"/>
</dbReference>
<keyword evidence="4" id="KW-1185">Reference proteome</keyword>
<feature type="region of interest" description="Disordered" evidence="1">
    <location>
        <begin position="24"/>
        <end position="75"/>
    </location>
</feature>
<gene>
    <name evidence="3" type="ORF">BJ994_001003</name>
</gene>
<keyword evidence="2" id="KW-0732">Signal</keyword>
<reference evidence="3 4" key="1">
    <citation type="submission" date="2020-03" db="EMBL/GenBank/DDBJ databases">
        <title>Sequencing the genomes of 1000 actinobacteria strains.</title>
        <authorList>
            <person name="Klenk H.-P."/>
        </authorList>
    </citation>
    <scope>NUCLEOTIDE SEQUENCE [LARGE SCALE GENOMIC DNA]</scope>
    <source>
        <strain evidence="3 4">DSM 16403</strain>
    </source>
</reference>
<name>A0A846RP45_9MICC</name>
<organism evidence="3 4">
    <name type="scientific">Arthrobacter pigmenti</name>
    <dbReference type="NCBI Taxonomy" id="271432"/>
    <lineage>
        <taxon>Bacteria</taxon>
        <taxon>Bacillati</taxon>
        <taxon>Actinomycetota</taxon>
        <taxon>Actinomycetes</taxon>
        <taxon>Micrococcales</taxon>
        <taxon>Micrococcaceae</taxon>
        <taxon>Arthrobacter</taxon>
    </lineage>
</organism>
<evidence type="ECO:0000256" key="1">
    <source>
        <dbReference type="SAM" id="MobiDB-lite"/>
    </source>
</evidence>
<feature type="chain" id="PRO_5039409576" description="PknH-like extracellular domain-containing protein" evidence="2">
    <location>
        <begin position="24"/>
        <end position="272"/>
    </location>
</feature>
<evidence type="ECO:0000313" key="4">
    <source>
        <dbReference type="Proteomes" id="UP000547458"/>
    </source>
</evidence>
<feature type="compositionally biased region" description="Acidic residues" evidence="1">
    <location>
        <begin position="54"/>
        <end position="67"/>
    </location>
</feature>
<dbReference type="EMBL" id="JAATJL010000001">
    <property type="protein sequence ID" value="NJC21927.1"/>
    <property type="molecule type" value="Genomic_DNA"/>
</dbReference>
<evidence type="ECO:0000313" key="3">
    <source>
        <dbReference type="EMBL" id="NJC21927.1"/>
    </source>
</evidence>
<comment type="caution">
    <text evidence="3">The sequence shown here is derived from an EMBL/GenBank/DDBJ whole genome shotgun (WGS) entry which is preliminary data.</text>
</comment>
<evidence type="ECO:0000256" key="2">
    <source>
        <dbReference type="SAM" id="SignalP"/>
    </source>
</evidence>